<dbReference type="Pfam" id="PF13968">
    <property type="entry name" value="DUF4220"/>
    <property type="match status" value="1"/>
</dbReference>
<gene>
    <name evidence="3" type="ORF">Dsin_032665</name>
</gene>
<dbReference type="Proteomes" id="UP001281410">
    <property type="component" value="Unassembled WGS sequence"/>
</dbReference>
<feature type="domain" description="DUF4220" evidence="2">
    <location>
        <begin position="282"/>
        <end position="329"/>
    </location>
</feature>
<protein>
    <recommendedName>
        <fullName evidence="2">DUF4220 domain-containing protein</fullName>
    </recommendedName>
</protein>
<keyword evidence="1" id="KW-1133">Transmembrane helix</keyword>
<dbReference type="EMBL" id="JANJYJ010000610">
    <property type="protein sequence ID" value="KAK3173854.1"/>
    <property type="molecule type" value="Genomic_DNA"/>
</dbReference>
<evidence type="ECO:0000313" key="3">
    <source>
        <dbReference type="EMBL" id="KAK3173854.1"/>
    </source>
</evidence>
<evidence type="ECO:0000313" key="4">
    <source>
        <dbReference type="Proteomes" id="UP001281410"/>
    </source>
</evidence>
<reference evidence="3" key="1">
    <citation type="journal article" date="2023" name="Plant J.">
        <title>Genome sequences and population genomics provide insights into the demographic history, inbreeding, and mutation load of two 'living fossil' tree species of Dipteronia.</title>
        <authorList>
            <person name="Feng Y."/>
            <person name="Comes H.P."/>
            <person name="Chen J."/>
            <person name="Zhu S."/>
            <person name="Lu R."/>
            <person name="Zhang X."/>
            <person name="Li P."/>
            <person name="Qiu J."/>
            <person name="Olsen K.M."/>
            <person name="Qiu Y."/>
        </authorList>
    </citation>
    <scope>NUCLEOTIDE SEQUENCE</scope>
    <source>
        <strain evidence="3">NBL</strain>
    </source>
</reference>
<sequence length="356" mass="40263">MPVPMKIDPENVVEMCLEELVTRNMVDVVRWGADGVPKTCCMSNVIYDFFSSKAANYVGFQRLAANVETDYLPSSLGCIQNTLSYVAFDTRVCQSHLFRNLAEHHRLQELYLLAELPESVINVGFLPPNIKKLTLSLSKLATDPMPELEKISVWSADTAAYSVAIFVLGIISNNLSDKLEDLGGFINYGERTWVLGAASYQIHRKSVQLERLDHHHFNEASYRWDRNAAIKMMKPEYDIKSKEGYIVRIDKCPCDHDVPVSIDFSGFNNDSISDEKIFLDHKAKNYSKIDISITVLLLAVAVVLEMYAAIVLIFSDRFSLWLINHNKTSTFQILNGFQLFKSPRLLGGQIACHSKL</sequence>
<evidence type="ECO:0000259" key="2">
    <source>
        <dbReference type="Pfam" id="PF13968"/>
    </source>
</evidence>
<keyword evidence="1" id="KW-0472">Membrane</keyword>
<keyword evidence="4" id="KW-1185">Reference proteome</keyword>
<evidence type="ECO:0000256" key="1">
    <source>
        <dbReference type="SAM" id="Phobius"/>
    </source>
</evidence>
<proteinExistence type="predicted"/>
<feature type="transmembrane region" description="Helical" evidence="1">
    <location>
        <begin position="291"/>
        <end position="314"/>
    </location>
</feature>
<accession>A0AAD9Z9C7</accession>
<comment type="caution">
    <text evidence="3">The sequence shown here is derived from an EMBL/GenBank/DDBJ whole genome shotgun (WGS) entry which is preliminary data.</text>
</comment>
<dbReference type="AlphaFoldDB" id="A0AAD9Z9C7"/>
<keyword evidence="1" id="KW-0812">Transmembrane</keyword>
<name>A0AAD9Z9C7_9ROSI</name>
<dbReference type="InterPro" id="IPR025315">
    <property type="entry name" value="DUF4220"/>
</dbReference>
<organism evidence="3 4">
    <name type="scientific">Dipteronia sinensis</name>
    <dbReference type="NCBI Taxonomy" id="43782"/>
    <lineage>
        <taxon>Eukaryota</taxon>
        <taxon>Viridiplantae</taxon>
        <taxon>Streptophyta</taxon>
        <taxon>Embryophyta</taxon>
        <taxon>Tracheophyta</taxon>
        <taxon>Spermatophyta</taxon>
        <taxon>Magnoliopsida</taxon>
        <taxon>eudicotyledons</taxon>
        <taxon>Gunneridae</taxon>
        <taxon>Pentapetalae</taxon>
        <taxon>rosids</taxon>
        <taxon>malvids</taxon>
        <taxon>Sapindales</taxon>
        <taxon>Sapindaceae</taxon>
        <taxon>Hippocastanoideae</taxon>
        <taxon>Acereae</taxon>
        <taxon>Dipteronia</taxon>
    </lineage>
</organism>